<protein>
    <submittedName>
        <fullName evidence="2">Uncharacterized protein</fullName>
    </submittedName>
</protein>
<dbReference type="OMA" id="CYAIGFN"/>
<dbReference type="EMBL" id="CAJJDM010000097">
    <property type="protein sequence ID" value="CAD8093709.1"/>
    <property type="molecule type" value="Genomic_DNA"/>
</dbReference>
<keyword evidence="3" id="KW-1185">Reference proteome</keyword>
<dbReference type="InterPro" id="IPR001680">
    <property type="entry name" value="WD40_rpt"/>
</dbReference>
<gene>
    <name evidence="2" type="ORF">PPRIM_AZ9-3.1.T0940016</name>
</gene>
<evidence type="ECO:0000313" key="2">
    <source>
        <dbReference type="EMBL" id="CAD8093709.1"/>
    </source>
</evidence>
<keyword evidence="1" id="KW-0853">WD repeat</keyword>
<reference evidence="2" key="1">
    <citation type="submission" date="2021-01" db="EMBL/GenBank/DDBJ databases">
        <authorList>
            <consortium name="Genoscope - CEA"/>
            <person name="William W."/>
        </authorList>
    </citation>
    <scope>NUCLEOTIDE SEQUENCE</scope>
</reference>
<dbReference type="PANTHER" id="PTHR19920">
    <property type="entry name" value="WD40 PROTEIN CIAO1"/>
    <property type="match status" value="1"/>
</dbReference>
<dbReference type="Pfam" id="PF00400">
    <property type="entry name" value="WD40"/>
    <property type="match status" value="2"/>
</dbReference>
<dbReference type="SMART" id="SM00320">
    <property type="entry name" value="WD40"/>
    <property type="match status" value="4"/>
</dbReference>
<accession>A0A8S1NQN6</accession>
<evidence type="ECO:0000313" key="3">
    <source>
        <dbReference type="Proteomes" id="UP000688137"/>
    </source>
</evidence>
<sequence>MKSMLGRCRMIEDLDKITCIGQHNDKISLLVMLENDLQNEQRLYCEKCLQTKKGDLNTISFDEAKLRIEKQQNRHFSELNYSIKQRIKFIDEFSENIIRVLQKIDQFIKDSEQRIKLWKDQLIKFRDDNYTYSLIQELSNLNKEENQWVQEKYLDSQNKINLIDQDHSLHLKFMVDEIQHQVQNIVKAHELLYANIIIHFQNLINQSQKEQEQEQLKKENIQLSQRFFNKLFNKLVQEIRQNEICYAIGFNQNDSIMAAGFNECIKIWKIENGQFIDSQIILKGKSEVDVAICITFSKRKNLFVYGSYDHNIRIWNEIENGQWNPSDSSNEMSHSGMVTCILFNQCEDQVISGSQDKSIIIWKFNGTSIKFDQQLIMHKNTILNICMNQQETEIASMSKDQQIIIWAKISNKLKIKQIIQQSQINFGDIITFISNDVLVLYKNFQKFTYVRSSIDNHFSQISQQSLDLTDIVKNDEQYLFPTFHFIHNNLIVQKKDGNVYFVVVDEDFQPISLSKLYINNKNTFYGNITNNGRYLVIWSFGDLEFKIYKLSYL</sequence>
<organism evidence="2 3">
    <name type="scientific">Paramecium primaurelia</name>
    <dbReference type="NCBI Taxonomy" id="5886"/>
    <lineage>
        <taxon>Eukaryota</taxon>
        <taxon>Sar</taxon>
        <taxon>Alveolata</taxon>
        <taxon>Ciliophora</taxon>
        <taxon>Intramacronucleata</taxon>
        <taxon>Oligohymenophorea</taxon>
        <taxon>Peniculida</taxon>
        <taxon>Parameciidae</taxon>
        <taxon>Paramecium</taxon>
    </lineage>
</organism>
<dbReference type="PANTHER" id="PTHR19920:SF0">
    <property type="entry name" value="CYTOSOLIC IRON-SULFUR PROTEIN ASSEMBLY PROTEIN CIAO1-RELATED"/>
    <property type="match status" value="1"/>
</dbReference>
<dbReference type="PROSITE" id="PS50294">
    <property type="entry name" value="WD_REPEATS_REGION"/>
    <property type="match status" value="1"/>
</dbReference>
<feature type="repeat" description="WD" evidence="1">
    <location>
        <begin position="294"/>
        <end position="316"/>
    </location>
</feature>
<name>A0A8S1NQN6_PARPR</name>
<feature type="repeat" description="WD" evidence="1">
    <location>
        <begin position="331"/>
        <end position="365"/>
    </location>
</feature>
<evidence type="ECO:0000256" key="1">
    <source>
        <dbReference type="PROSITE-ProRule" id="PRU00221"/>
    </source>
</evidence>
<feature type="repeat" description="WD" evidence="1">
    <location>
        <begin position="375"/>
        <end position="406"/>
    </location>
</feature>
<dbReference type="AlphaFoldDB" id="A0A8S1NQN6"/>
<comment type="caution">
    <text evidence="2">The sequence shown here is derived from an EMBL/GenBank/DDBJ whole genome shotgun (WGS) entry which is preliminary data.</text>
</comment>
<dbReference type="GO" id="GO:0097361">
    <property type="term" value="C:cytosolic [4Fe-4S] assembly targeting complex"/>
    <property type="evidence" value="ECO:0007669"/>
    <property type="project" value="TreeGrafter"/>
</dbReference>
<dbReference type="GO" id="GO:0016226">
    <property type="term" value="P:iron-sulfur cluster assembly"/>
    <property type="evidence" value="ECO:0007669"/>
    <property type="project" value="TreeGrafter"/>
</dbReference>
<dbReference type="PROSITE" id="PS50082">
    <property type="entry name" value="WD_REPEATS_2"/>
    <property type="match status" value="3"/>
</dbReference>
<proteinExistence type="predicted"/>
<dbReference type="Proteomes" id="UP000688137">
    <property type="component" value="Unassembled WGS sequence"/>
</dbReference>